<feature type="compositionally biased region" description="Basic and acidic residues" evidence="1">
    <location>
        <begin position="49"/>
        <end position="77"/>
    </location>
</feature>
<protein>
    <submittedName>
        <fullName evidence="2">Uncharacterized protein</fullName>
    </submittedName>
</protein>
<proteinExistence type="predicted"/>
<gene>
    <name evidence="2" type="ORF">EVAR_55384_1</name>
</gene>
<sequence length="94" mass="10623">MLAKLASGVTAAKRLRTTVQREKSQTMEYCRVWRLAKLFIASKTASNARAHDDPPMERRARRESAGRAARSKADKRNSPNSLCTDYTSENFVFS</sequence>
<evidence type="ECO:0000313" key="3">
    <source>
        <dbReference type="Proteomes" id="UP000299102"/>
    </source>
</evidence>
<reference evidence="2 3" key="1">
    <citation type="journal article" date="2019" name="Commun. Biol.">
        <title>The bagworm genome reveals a unique fibroin gene that provides high tensile strength.</title>
        <authorList>
            <person name="Kono N."/>
            <person name="Nakamura H."/>
            <person name="Ohtoshi R."/>
            <person name="Tomita M."/>
            <person name="Numata K."/>
            <person name="Arakawa K."/>
        </authorList>
    </citation>
    <scope>NUCLEOTIDE SEQUENCE [LARGE SCALE GENOMIC DNA]</scope>
</reference>
<name>A0A4C1YRD6_EUMVA</name>
<feature type="compositionally biased region" description="Polar residues" evidence="1">
    <location>
        <begin position="78"/>
        <end position="94"/>
    </location>
</feature>
<dbReference type="Proteomes" id="UP000299102">
    <property type="component" value="Unassembled WGS sequence"/>
</dbReference>
<dbReference type="EMBL" id="BGZK01001344">
    <property type="protein sequence ID" value="GBP77720.1"/>
    <property type="molecule type" value="Genomic_DNA"/>
</dbReference>
<evidence type="ECO:0000313" key="2">
    <source>
        <dbReference type="EMBL" id="GBP77720.1"/>
    </source>
</evidence>
<keyword evidence="3" id="KW-1185">Reference proteome</keyword>
<feature type="region of interest" description="Disordered" evidence="1">
    <location>
        <begin position="44"/>
        <end position="94"/>
    </location>
</feature>
<comment type="caution">
    <text evidence="2">The sequence shown here is derived from an EMBL/GenBank/DDBJ whole genome shotgun (WGS) entry which is preliminary data.</text>
</comment>
<accession>A0A4C1YRD6</accession>
<dbReference type="AlphaFoldDB" id="A0A4C1YRD6"/>
<organism evidence="2 3">
    <name type="scientific">Eumeta variegata</name>
    <name type="common">Bagworm moth</name>
    <name type="synonym">Eumeta japonica</name>
    <dbReference type="NCBI Taxonomy" id="151549"/>
    <lineage>
        <taxon>Eukaryota</taxon>
        <taxon>Metazoa</taxon>
        <taxon>Ecdysozoa</taxon>
        <taxon>Arthropoda</taxon>
        <taxon>Hexapoda</taxon>
        <taxon>Insecta</taxon>
        <taxon>Pterygota</taxon>
        <taxon>Neoptera</taxon>
        <taxon>Endopterygota</taxon>
        <taxon>Lepidoptera</taxon>
        <taxon>Glossata</taxon>
        <taxon>Ditrysia</taxon>
        <taxon>Tineoidea</taxon>
        <taxon>Psychidae</taxon>
        <taxon>Oiketicinae</taxon>
        <taxon>Eumeta</taxon>
    </lineage>
</organism>
<evidence type="ECO:0000256" key="1">
    <source>
        <dbReference type="SAM" id="MobiDB-lite"/>
    </source>
</evidence>